<feature type="transmembrane region" description="Helical" evidence="1">
    <location>
        <begin position="373"/>
        <end position="393"/>
    </location>
</feature>
<feature type="transmembrane region" description="Helical" evidence="1">
    <location>
        <begin position="40"/>
        <end position="60"/>
    </location>
</feature>
<dbReference type="InterPro" id="IPR049177">
    <property type="entry name" value="MgtC_SapB_SrpB_YhiD_N"/>
</dbReference>
<accession>A0ABV2CQK0</accession>
<feature type="transmembrane region" description="Helical" evidence="1">
    <location>
        <begin position="97"/>
        <end position="116"/>
    </location>
</feature>
<dbReference type="PANTHER" id="PTHR39084">
    <property type="entry name" value="MEMBRANE PROTEIN-RELATED"/>
    <property type="match status" value="1"/>
</dbReference>
<name>A0ABV2CQK0_9RHOO</name>
<feature type="domain" description="DUF4010" evidence="3">
    <location>
        <begin position="191"/>
        <end position="402"/>
    </location>
</feature>
<keyword evidence="1" id="KW-0472">Membrane</keyword>
<feature type="transmembrane region" description="Helical" evidence="1">
    <location>
        <begin position="213"/>
        <end position="233"/>
    </location>
</feature>
<keyword evidence="1" id="KW-0812">Transmembrane</keyword>
<dbReference type="Proteomes" id="UP001548590">
    <property type="component" value="Unassembled WGS sequence"/>
</dbReference>
<keyword evidence="5" id="KW-1185">Reference proteome</keyword>
<feature type="transmembrane region" description="Helical" evidence="1">
    <location>
        <begin position="122"/>
        <end position="141"/>
    </location>
</feature>
<reference evidence="4 5" key="1">
    <citation type="submission" date="2024-07" db="EMBL/GenBank/DDBJ databases">
        <title>Uliginosibacterium paludis KCTC:42655.</title>
        <authorList>
            <person name="Kim M.K."/>
        </authorList>
    </citation>
    <scope>NUCLEOTIDE SEQUENCE [LARGE SCALE GENOMIC DNA]</scope>
    <source>
        <strain evidence="4 5">KCTC 42655</strain>
    </source>
</reference>
<feature type="transmembrane region" description="Helical" evidence="1">
    <location>
        <begin position="66"/>
        <end position="85"/>
    </location>
</feature>
<keyword evidence="1" id="KW-1133">Transmembrane helix</keyword>
<feature type="transmembrane region" description="Helical" evidence="1">
    <location>
        <begin position="275"/>
        <end position="295"/>
    </location>
</feature>
<dbReference type="Pfam" id="PF02308">
    <property type="entry name" value="MgtC"/>
    <property type="match status" value="1"/>
</dbReference>
<feature type="transmembrane region" description="Helical" evidence="1">
    <location>
        <begin position="315"/>
        <end position="335"/>
    </location>
</feature>
<evidence type="ECO:0000256" key="1">
    <source>
        <dbReference type="SAM" id="Phobius"/>
    </source>
</evidence>
<feature type="transmembrane region" description="Helical" evidence="1">
    <location>
        <begin position="405"/>
        <end position="427"/>
    </location>
</feature>
<feature type="transmembrane region" description="Helical" evidence="1">
    <location>
        <begin position="245"/>
        <end position="268"/>
    </location>
</feature>
<feature type="transmembrane region" description="Helical" evidence="1">
    <location>
        <begin position="186"/>
        <end position="204"/>
    </location>
</feature>
<evidence type="ECO:0000313" key="5">
    <source>
        <dbReference type="Proteomes" id="UP001548590"/>
    </source>
</evidence>
<dbReference type="RefSeq" id="WP_345923752.1">
    <property type="nucleotide sequence ID" value="NZ_JBDIVF010000001.1"/>
</dbReference>
<dbReference type="InterPro" id="IPR025105">
    <property type="entry name" value="DUF4010"/>
</dbReference>
<feature type="transmembrane region" description="Helical" evidence="1">
    <location>
        <begin position="347"/>
        <end position="367"/>
    </location>
</feature>
<proteinExistence type="predicted"/>
<evidence type="ECO:0000313" key="4">
    <source>
        <dbReference type="EMBL" id="MET1490191.1"/>
    </source>
</evidence>
<evidence type="ECO:0000259" key="2">
    <source>
        <dbReference type="Pfam" id="PF02308"/>
    </source>
</evidence>
<dbReference type="PANTHER" id="PTHR39084:SF1">
    <property type="entry name" value="DUF4010 DOMAIN-CONTAINING PROTEIN"/>
    <property type="match status" value="1"/>
</dbReference>
<feature type="transmembrane region" description="Helical" evidence="1">
    <location>
        <begin position="153"/>
        <end position="171"/>
    </location>
</feature>
<organism evidence="4 5">
    <name type="scientific">Uliginosibacterium paludis</name>
    <dbReference type="NCBI Taxonomy" id="1615952"/>
    <lineage>
        <taxon>Bacteria</taxon>
        <taxon>Pseudomonadati</taxon>
        <taxon>Pseudomonadota</taxon>
        <taxon>Betaproteobacteria</taxon>
        <taxon>Rhodocyclales</taxon>
        <taxon>Zoogloeaceae</taxon>
        <taxon>Uliginosibacterium</taxon>
    </lineage>
</organism>
<gene>
    <name evidence="4" type="ORF">ABVT11_10170</name>
</gene>
<protein>
    <submittedName>
        <fullName evidence="4">MgtC/SapB family protein</fullName>
    </submittedName>
</protein>
<dbReference type="Pfam" id="PF13194">
    <property type="entry name" value="DUF4010"/>
    <property type="match status" value="1"/>
</dbReference>
<feature type="transmembrane region" description="Helical" evidence="1">
    <location>
        <begin position="12"/>
        <end position="28"/>
    </location>
</feature>
<dbReference type="EMBL" id="JBEWLZ010000004">
    <property type="protein sequence ID" value="MET1490191.1"/>
    <property type="molecule type" value="Genomic_DNA"/>
</dbReference>
<evidence type="ECO:0000259" key="3">
    <source>
        <dbReference type="Pfam" id="PF13194"/>
    </source>
</evidence>
<sequence>MLMQIPESDTVRLFATALAIGALLGLERERRRFAEGEAPFAGIRSFILIAETGALAMWLGQKAGTSLIFIAALAGVCMLIAAAHLPERERLPETHAARGVTTELAAITTFLLGGMVMAGQEVLAVGLAVANAALLALKAPLHGLIRKIGEDDLLAGLKLLVASFIVLPLLPDAPADPWQVLNPYKLWLLVVLISALSLVGYVAMRWLGGARGVAVTGFAGGLVSSTAVTLSLARDSKGVPEFADAHAAGILVAWTVMFFRVGGMLLVLSPSLLHATVWPLGLMCLAGVLPAIFFYRRSLKMPGKAASASVPLSNPFSLLSACRFAALFALVLLLVEFARRSFEDSGVVFVALLAGATDVDAITLSMVDFGKGAGLLSLAATAVAVGILSNTATKAAMCFVLGSRALALRVGATTLVMLMLGAGAVWLG</sequence>
<feature type="domain" description="MgtC/SapB/SrpB/YhiD N-terminal" evidence="2">
    <location>
        <begin position="15"/>
        <end position="142"/>
    </location>
</feature>
<comment type="caution">
    <text evidence="4">The sequence shown here is derived from an EMBL/GenBank/DDBJ whole genome shotgun (WGS) entry which is preliminary data.</text>
</comment>